<evidence type="ECO:0000256" key="1">
    <source>
        <dbReference type="SAM" id="MobiDB-lite"/>
    </source>
</evidence>
<reference evidence="2 3" key="1">
    <citation type="submission" date="2019-05" db="EMBL/GenBank/DDBJ databases">
        <title>Emergence of the Ug99 lineage of the wheat stem rust pathogen through somatic hybridization.</title>
        <authorList>
            <person name="Li F."/>
            <person name="Upadhyaya N.M."/>
            <person name="Sperschneider J."/>
            <person name="Matny O."/>
            <person name="Nguyen-Phuc H."/>
            <person name="Mago R."/>
            <person name="Raley C."/>
            <person name="Miller M.E."/>
            <person name="Silverstein K.A.T."/>
            <person name="Henningsen E."/>
            <person name="Hirsch C.D."/>
            <person name="Visser B."/>
            <person name="Pretorius Z.A."/>
            <person name="Steffenson B.J."/>
            <person name="Schwessinger B."/>
            <person name="Dodds P.N."/>
            <person name="Figueroa M."/>
        </authorList>
    </citation>
    <scope>NUCLEOTIDE SEQUENCE [LARGE SCALE GENOMIC DNA]</scope>
    <source>
        <strain evidence="2">21-0</strain>
    </source>
</reference>
<sequence>MKIHTASGNFGQGRHGSPTNTTPPSCSSSWFDSQALPSNFKIKAIQIAATTSINEQLTKTKPNCNLTTPAPSLTLIASAASVYSSIEASKFKLV</sequence>
<accession>A0A5B0QPD1</accession>
<evidence type="ECO:0000313" key="2">
    <source>
        <dbReference type="EMBL" id="KAA1115038.1"/>
    </source>
</evidence>
<feature type="region of interest" description="Disordered" evidence="1">
    <location>
        <begin position="1"/>
        <end position="29"/>
    </location>
</feature>
<proteinExistence type="predicted"/>
<name>A0A5B0QPD1_PUCGR</name>
<organism evidence="2 3">
    <name type="scientific">Puccinia graminis f. sp. tritici</name>
    <dbReference type="NCBI Taxonomy" id="56615"/>
    <lineage>
        <taxon>Eukaryota</taxon>
        <taxon>Fungi</taxon>
        <taxon>Dikarya</taxon>
        <taxon>Basidiomycota</taxon>
        <taxon>Pucciniomycotina</taxon>
        <taxon>Pucciniomycetes</taxon>
        <taxon>Pucciniales</taxon>
        <taxon>Pucciniaceae</taxon>
        <taxon>Puccinia</taxon>
    </lineage>
</organism>
<dbReference type="EMBL" id="VSWC01000014">
    <property type="protein sequence ID" value="KAA1115038.1"/>
    <property type="molecule type" value="Genomic_DNA"/>
</dbReference>
<evidence type="ECO:0000313" key="3">
    <source>
        <dbReference type="Proteomes" id="UP000324748"/>
    </source>
</evidence>
<dbReference type="Proteomes" id="UP000324748">
    <property type="component" value="Unassembled WGS sequence"/>
</dbReference>
<keyword evidence="3" id="KW-1185">Reference proteome</keyword>
<dbReference type="AlphaFoldDB" id="A0A5B0QPD1"/>
<protein>
    <submittedName>
        <fullName evidence="2">Uncharacterized protein</fullName>
    </submittedName>
</protein>
<feature type="compositionally biased region" description="Low complexity" evidence="1">
    <location>
        <begin position="17"/>
        <end position="29"/>
    </location>
</feature>
<comment type="caution">
    <text evidence="2">The sequence shown here is derived from an EMBL/GenBank/DDBJ whole genome shotgun (WGS) entry which is preliminary data.</text>
</comment>
<gene>
    <name evidence="2" type="ORF">PGT21_030046</name>
</gene>